<name>A0A1L3GEI2_SYNAC</name>
<organism evidence="1 2">
    <name type="scientific">Syntrophotalea acetylenica</name>
    <name type="common">Pelobacter acetylenicus</name>
    <dbReference type="NCBI Taxonomy" id="29542"/>
    <lineage>
        <taxon>Bacteria</taxon>
        <taxon>Pseudomonadati</taxon>
        <taxon>Thermodesulfobacteriota</taxon>
        <taxon>Desulfuromonadia</taxon>
        <taxon>Desulfuromonadales</taxon>
        <taxon>Syntrophotaleaceae</taxon>
        <taxon>Syntrophotalea</taxon>
    </lineage>
</organism>
<dbReference type="Proteomes" id="UP000182264">
    <property type="component" value="Chromosome"/>
</dbReference>
<dbReference type="AlphaFoldDB" id="A0A1L3GEI2"/>
<evidence type="ECO:0000313" key="2">
    <source>
        <dbReference type="Proteomes" id="UP000182264"/>
    </source>
</evidence>
<keyword evidence="2" id="KW-1185">Reference proteome</keyword>
<dbReference type="EMBL" id="CP015518">
    <property type="protein sequence ID" value="APG24098.1"/>
    <property type="molecule type" value="Genomic_DNA"/>
</dbReference>
<protein>
    <recommendedName>
        <fullName evidence="3">P22 coat-protein 5 family protein</fullName>
    </recommendedName>
</protein>
<dbReference type="OrthoDB" id="3078155at2"/>
<evidence type="ECO:0008006" key="3">
    <source>
        <dbReference type="Google" id="ProtNLM"/>
    </source>
</evidence>
<dbReference type="STRING" id="29542.A6070_11545"/>
<reference evidence="1 2" key="1">
    <citation type="journal article" date="2017" name="Genome Announc.">
        <title>Complete Genome Sequences of Two Acetylene-Fermenting Pelobacter acetylenicus Strains.</title>
        <authorList>
            <person name="Sutton J.M."/>
            <person name="Baesman S.M."/>
            <person name="Fierst J.L."/>
            <person name="Poret-Peterson A.T."/>
            <person name="Oremland R.S."/>
            <person name="Dunlap D.S."/>
            <person name="Akob D.M."/>
        </authorList>
    </citation>
    <scope>NUCLEOTIDE SEQUENCE [LARGE SCALE GENOMIC DNA]</scope>
    <source>
        <strain evidence="1 2">DSM 3247</strain>
    </source>
</reference>
<gene>
    <name evidence="1" type="ORF">A7E75_02920</name>
</gene>
<proteinExistence type="predicted"/>
<sequence length="380" mass="39593">MANTLTGLIQYIYDTVDNVSNEPTGLINAVSVSGKAEEAALNQDITYPITAVGAERNITPAATPPVFVDETVATGTMKLTKAKSVPFYWTGDDEAKLGMEAKNGIQDNKIAQAIRRLRNLIEIDLAALQLYASRAYAAHATTPAALFASNLGEVAQARKILVDNGAPANDIQLALDTVAGASVRTLVGLGSFQGASMLNTGELIDIYGVKLRESAAIVTTTAVGNNTGPYVVNGAHAAGATTITLKTGTGTILTGDVVTFGSNTKDKYVVQVGLAAAGDITINAPGLKNALSDGDAIVVVGTCTRNMIFARSAIHLLARLPKQPTGGDAATDELIVQDPVTGLPFRFAQYKGYHANQFEVGIAWGVKNAVPEHTALLLGN</sequence>
<dbReference type="RefSeq" id="WP_072285915.1">
    <property type="nucleotide sequence ID" value="NZ_CP015455.1"/>
</dbReference>
<accession>A0A1L3GEI2</accession>
<evidence type="ECO:0000313" key="1">
    <source>
        <dbReference type="EMBL" id="APG24098.1"/>
    </source>
</evidence>
<dbReference type="KEGG" id="pace:A6070_11545"/>